<comment type="caution">
    <text evidence="7">The sequence shown here is derived from an EMBL/GenBank/DDBJ whole genome shotgun (WGS) entry which is preliminary data.</text>
</comment>
<organism evidence="7 8">
    <name type="scientific">Rosenbergiella australiborealis</name>
    <dbReference type="NCBI Taxonomy" id="1544696"/>
    <lineage>
        <taxon>Bacteria</taxon>
        <taxon>Pseudomonadati</taxon>
        <taxon>Pseudomonadota</taxon>
        <taxon>Gammaproteobacteria</taxon>
        <taxon>Enterobacterales</taxon>
        <taxon>Erwiniaceae</taxon>
        <taxon>Rosenbergiella</taxon>
    </lineage>
</organism>
<dbReference type="SUPFAM" id="SSF47175">
    <property type="entry name" value="Cytochromes"/>
    <property type="match status" value="1"/>
</dbReference>
<evidence type="ECO:0000313" key="7">
    <source>
        <dbReference type="EMBL" id="MBT0726080.1"/>
    </source>
</evidence>
<feature type="region of interest" description="Disordered" evidence="5">
    <location>
        <begin position="57"/>
        <end position="82"/>
    </location>
</feature>
<feature type="chain" id="PRO_5046347202" evidence="6">
    <location>
        <begin position="25"/>
        <end position="130"/>
    </location>
</feature>
<feature type="signal peptide" evidence="6">
    <location>
        <begin position="1"/>
        <end position="24"/>
    </location>
</feature>
<name>A0ABS5T153_9GAMM</name>
<dbReference type="Gene3D" id="1.20.120.10">
    <property type="entry name" value="Cytochrome c/b562"/>
    <property type="match status" value="1"/>
</dbReference>
<dbReference type="RefSeq" id="WP_214211898.1">
    <property type="nucleotide sequence ID" value="NZ_JABBFO010000001.1"/>
</dbReference>
<evidence type="ECO:0000256" key="6">
    <source>
        <dbReference type="SAM" id="SignalP"/>
    </source>
</evidence>
<evidence type="ECO:0000256" key="3">
    <source>
        <dbReference type="ARBA" id="ARBA00005523"/>
    </source>
</evidence>
<reference evidence="7 8" key="1">
    <citation type="submission" date="2020-04" db="EMBL/GenBank/DDBJ databases">
        <title>Genome sequencing of Rosenbergiella species.</title>
        <authorList>
            <person name="Alvarez-Perez S."/>
            <person name="Lievens B."/>
        </authorList>
    </citation>
    <scope>NUCLEOTIDE SEQUENCE [LARGE SCALE GENOMIC DNA]</scope>
    <source>
        <strain evidence="7 8">CdVSA20.1</strain>
    </source>
</reference>
<comment type="function">
    <text evidence="2">Electron-transport protein of unknown function.</text>
</comment>
<dbReference type="InterPro" id="IPR010980">
    <property type="entry name" value="Cyt_c/b562"/>
</dbReference>
<comment type="similarity">
    <text evidence="3">Belongs to the cytochrome b562 family.</text>
</comment>
<evidence type="ECO:0000313" key="8">
    <source>
        <dbReference type="Proteomes" id="UP000786875"/>
    </source>
</evidence>
<sequence length="130" mass="13915">MRTVSLVILSTTLLCSALSLSAQAADLEGDMMSLSDGLSTVTSSNNNQAMQQALTDMRHAAEDAKTATPPSLAGSAPQSPAMQGWRSAFDQLLGKISQADQLVKQGKLTEAKQVAQQIAVLRNENHRKYR</sequence>
<comment type="cofactor">
    <cofactor evidence="1">
        <name>heme b</name>
        <dbReference type="ChEBI" id="CHEBI:60344"/>
    </cofactor>
</comment>
<dbReference type="PIRSF" id="PIRSF000029">
    <property type="entry name" value="Cytochrome_b562"/>
    <property type="match status" value="1"/>
</dbReference>
<evidence type="ECO:0000256" key="2">
    <source>
        <dbReference type="ARBA" id="ARBA00002028"/>
    </source>
</evidence>
<dbReference type="NCBIfam" id="NF011632">
    <property type="entry name" value="PRK15058.1"/>
    <property type="match status" value="1"/>
</dbReference>
<keyword evidence="8" id="KW-1185">Reference proteome</keyword>
<evidence type="ECO:0000256" key="4">
    <source>
        <dbReference type="ARBA" id="ARBA00022729"/>
    </source>
</evidence>
<evidence type="ECO:0000256" key="1">
    <source>
        <dbReference type="ARBA" id="ARBA00001970"/>
    </source>
</evidence>
<gene>
    <name evidence="7" type="primary">cybC</name>
    <name evidence="7" type="ORF">HGT73_01580</name>
</gene>
<evidence type="ECO:0000256" key="5">
    <source>
        <dbReference type="SAM" id="MobiDB-lite"/>
    </source>
</evidence>
<proteinExistence type="inferred from homology"/>
<protein>
    <submittedName>
        <fullName evidence="7">Cytochrome b562</fullName>
    </submittedName>
</protein>
<dbReference type="EMBL" id="JABBFO010000001">
    <property type="protein sequence ID" value="MBT0726080.1"/>
    <property type="molecule type" value="Genomic_DNA"/>
</dbReference>
<dbReference type="Proteomes" id="UP000786875">
    <property type="component" value="Unassembled WGS sequence"/>
</dbReference>
<accession>A0ABS5T153</accession>
<dbReference type="Pfam" id="PF07361">
    <property type="entry name" value="Cytochrom_B562"/>
    <property type="match status" value="1"/>
</dbReference>
<dbReference type="InterPro" id="IPR009155">
    <property type="entry name" value="Cyt_b562"/>
</dbReference>
<keyword evidence="4 6" id="KW-0732">Signal</keyword>